<accession>A0AAD6CLG3</accession>
<gene>
    <name evidence="1" type="ORF">N7494_012319</name>
</gene>
<keyword evidence="2" id="KW-1185">Reference proteome</keyword>
<proteinExistence type="predicted"/>
<dbReference type="AlphaFoldDB" id="A0AAD6CLG3"/>
<organism evidence="1 2">
    <name type="scientific">Penicillium frequentans</name>
    <dbReference type="NCBI Taxonomy" id="3151616"/>
    <lineage>
        <taxon>Eukaryota</taxon>
        <taxon>Fungi</taxon>
        <taxon>Dikarya</taxon>
        <taxon>Ascomycota</taxon>
        <taxon>Pezizomycotina</taxon>
        <taxon>Eurotiomycetes</taxon>
        <taxon>Eurotiomycetidae</taxon>
        <taxon>Eurotiales</taxon>
        <taxon>Aspergillaceae</taxon>
        <taxon>Penicillium</taxon>
    </lineage>
</organism>
<reference evidence="1 2" key="1">
    <citation type="journal article" date="2023" name="IMA Fungus">
        <title>Comparative genomic study of the Penicillium genus elucidates a diverse pangenome and 15 lateral gene transfer events.</title>
        <authorList>
            <person name="Petersen C."/>
            <person name="Sorensen T."/>
            <person name="Nielsen M.R."/>
            <person name="Sondergaard T.E."/>
            <person name="Sorensen J.L."/>
            <person name="Fitzpatrick D.A."/>
            <person name="Frisvad J.C."/>
            <person name="Nielsen K.L."/>
        </authorList>
    </citation>
    <scope>NUCLEOTIDE SEQUENCE [LARGE SCALE GENOMIC DNA]</scope>
    <source>
        <strain evidence="1 2">IBT 35679</strain>
    </source>
</reference>
<dbReference type="EMBL" id="JAQIZZ010000008">
    <property type="protein sequence ID" value="KAJ5525669.1"/>
    <property type="molecule type" value="Genomic_DNA"/>
</dbReference>
<evidence type="ECO:0000313" key="2">
    <source>
        <dbReference type="Proteomes" id="UP001220324"/>
    </source>
</evidence>
<evidence type="ECO:0000313" key="1">
    <source>
        <dbReference type="EMBL" id="KAJ5525669.1"/>
    </source>
</evidence>
<name>A0AAD6CLG3_9EURO</name>
<dbReference type="Proteomes" id="UP001220324">
    <property type="component" value="Unassembled WGS sequence"/>
</dbReference>
<protein>
    <submittedName>
        <fullName evidence="1">Uncharacterized protein</fullName>
    </submittedName>
</protein>
<sequence length="171" mass="18850">MAPNMQLFLDQRSSIVNALDQLITNIPLIEGTQSTHTDWLRITQSLIDEKVRLNSLLSSSILQDTGNIPCLGDRIGVINPFIHRMIEDLENFNAAFTADSLLIISTQIGLLSFEGLEDPHAAGMERRAQELGRKFNAGNILPPGADPRLSSLWEALALSVPGCSCRHCEDR</sequence>
<comment type="caution">
    <text evidence="1">The sequence shown here is derived from an EMBL/GenBank/DDBJ whole genome shotgun (WGS) entry which is preliminary data.</text>
</comment>